<dbReference type="GO" id="GO:0015031">
    <property type="term" value="P:protein transport"/>
    <property type="evidence" value="ECO:0007669"/>
    <property type="project" value="InterPro"/>
</dbReference>
<dbReference type="Proteomes" id="UP000190274">
    <property type="component" value="Chromosome E"/>
</dbReference>
<evidence type="ECO:0000313" key="5">
    <source>
        <dbReference type="Proteomes" id="UP000190274"/>
    </source>
</evidence>
<keyword evidence="2" id="KW-0812">Transmembrane</keyword>
<dbReference type="PANTHER" id="PTHR10906">
    <property type="entry name" value="SECY/SEC61-ALPHA FAMILY MEMBER"/>
    <property type="match status" value="1"/>
</dbReference>
<dbReference type="Pfam" id="PF10559">
    <property type="entry name" value="Plug_translocon"/>
    <property type="match status" value="1"/>
</dbReference>
<feature type="domain" description="Translocon Sec61/SecY plug" evidence="3">
    <location>
        <begin position="41"/>
        <end position="79"/>
    </location>
</feature>
<dbReference type="OrthoDB" id="420669at2759"/>
<keyword evidence="5" id="KW-1185">Reference proteome</keyword>
<feature type="transmembrane region" description="Helical" evidence="2">
    <location>
        <begin position="33"/>
        <end position="54"/>
    </location>
</feature>
<name>A0A1G4JAE1_9SACH</name>
<evidence type="ECO:0000256" key="1">
    <source>
        <dbReference type="RuleBase" id="RU004349"/>
    </source>
</evidence>
<sequence length="493" mass="53282">MAGFRLIELAKPFLPLLPEVELPYEKIGFDDKVVYTIIAALIYVFGQFPLVGMAKAPVEEVSSPVLDPIYFLRGAFAAEPKTLLEFGIFPVVSSALVMQVLAGLKLVKVNFKVRQDRELFQSCTKLFSILQYFVLANVFIFSGYYGSDLTVFQIALLNVQLVLAGFFVTLLVEVIDKGYGFTSGSMAITAVTIATNFVGDVFGVNQLPVDSEGHTEAQGAVINLLQSMRSSHKSFLGGIVGAFNRDYLPNLTTTLLVVVLAAAVCLLNNFRVELAIRSTRTRGVNNVYPIRLLYIGGLSVLFSYVILFYIHIAAFVLVQLVAGNDPSSVIYKIVGGYASSNNLLYVPQFPLSLLTPPKSVWDCVTRQPLTPMTFTTFLVLTGAWFANLWQRISGSSARDISAQFKEQGITLTGHREQGISKELEKIVPVASTTGAAVLAVLVAVGELLGLKGKGASIILGVSCGFSLLELITVEYQQSGGQSALTQVLGVSGA</sequence>
<feature type="transmembrane region" description="Helical" evidence="2">
    <location>
        <begin position="292"/>
        <end position="318"/>
    </location>
</feature>
<dbReference type="PIRSF" id="PIRSF004557">
    <property type="entry name" value="SecY"/>
    <property type="match status" value="1"/>
</dbReference>
<keyword evidence="2" id="KW-0472">Membrane</keyword>
<feature type="transmembrane region" description="Helical" evidence="2">
    <location>
        <begin position="126"/>
        <end position="145"/>
    </location>
</feature>
<reference evidence="5" key="1">
    <citation type="submission" date="2016-03" db="EMBL/GenBank/DDBJ databases">
        <authorList>
            <person name="Devillers H."/>
        </authorList>
    </citation>
    <scope>NUCLEOTIDE SEQUENCE [LARGE SCALE GENOMIC DNA]</scope>
</reference>
<feature type="transmembrane region" description="Helical" evidence="2">
    <location>
        <begin position="86"/>
        <end position="106"/>
    </location>
</feature>
<feature type="transmembrane region" description="Helical" evidence="2">
    <location>
        <begin position="151"/>
        <end position="172"/>
    </location>
</feature>
<dbReference type="STRING" id="1266660.A0A1G4JAE1"/>
<protein>
    <submittedName>
        <fullName evidence="4">LADA_0E01112g1_1</fullName>
    </submittedName>
</protein>
<feature type="transmembrane region" description="Helical" evidence="2">
    <location>
        <begin position="179"/>
        <end position="198"/>
    </location>
</feature>
<dbReference type="GO" id="GO:0005048">
    <property type="term" value="F:signal sequence binding"/>
    <property type="evidence" value="ECO:0007669"/>
    <property type="project" value="EnsemblFungi"/>
</dbReference>
<dbReference type="SUPFAM" id="SSF103491">
    <property type="entry name" value="Preprotein translocase SecY subunit"/>
    <property type="match status" value="1"/>
</dbReference>
<feature type="transmembrane region" description="Helical" evidence="2">
    <location>
        <begin position="251"/>
        <end position="271"/>
    </location>
</feature>
<keyword evidence="2" id="KW-1133">Transmembrane helix</keyword>
<organism evidence="4 5">
    <name type="scientific">Lachancea dasiensis</name>
    <dbReference type="NCBI Taxonomy" id="1072105"/>
    <lineage>
        <taxon>Eukaryota</taxon>
        <taxon>Fungi</taxon>
        <taxon>Dikarya</taxon>
        <taxon>Ascomycota</taxon>
        <taxon>Saccharomycotina</taxon>
        <taxon>Saccharomycetes</taxon>
        <taxon>Saccharomycetales</taxon>
        <taxon>Saccharomycetaceae</taxon>
        <taxon>Lachancea</taxon>
    </lineage>
</organism>
<comment type="similarity">
    <text evidence="1">Belongs to the SecY/SEC61-alpha family.</text>
</comment>
<accession>A0A1G4JAE1</accession>
<dbReference type="InterPro" id="IPR019561">
    <property type="entry name" value="Translocon_Sec61/SecY_plug_dom"/>
</dbReference>
<evidence type="ECO:0000313" key="4">
    <source>
        <dbReference type="EMBL" id="SCU86941.1"/>
    </source>
</evidence>
<evidence type="ECO:0000259" key="3">
    <source>
        <dbReference type="Pfam" id="PF10559"/>
    </source>
</evidence>
<dbReference type="EMBL" id="LT598455">
    <property type="protein sequence ID" value="SCU86941.1"/>
    <property type="molecule type" value="Genomic_DNA"/>
</dbReference>
<proteinExistence type="inferred from homology"/>
<dbReference type="Pfam" id="PF00344">
    <property type="entry name" value="SecY"/>
    <property type="match status" value="1"/>
</dbReference>
<evidence type="ECO:0000256" key="2">
    <source>
        <dbReference type="SAM" id="Phobius"/>
    </source>
</evidence>
<dbReference type="GO" id="GO:0071261">
    <property type="term" value="C:Ssh1 translocon complex"/>
    <property type="evidence" value="ECO:0007669"/>
    <property type="project" value="EnsemblFungi"/>
</dbReference>
<dbReference type="GO" id="GO:0006614">
    <property type="term" value="P:SRP-dependent cotranslational protein targeting to membrane"/>
    <property type="evidence" value="ECO:0007669"/>
    <property type="project" value="EnsemblFungi"/>
</dbReference>
<dbReference type="InterPro" id="IPR023201">
    <property type="entry name" value="SecY_dom_sf"/>
</dbReference>
<gene>
    <name evidence="4" type="ORF">LADA_0E01112G</name>
</gene>
<dbReference type="Gene3D" id="1.10.3370.10">
    <property type="entry name" value="SecY subunit domain"/>
    <property type="match status" value="1"/>
</dbReference>
<feature type="transmembrane region" description="Helical" evidence="2">
    <location>
        <begin position="369"/>
        <end position="389"/>
    </location>
</feature>
<dbReference type="AlphaFoldDB" id="A0A1G4JAE1"/>
<dbReference type="InterPro" id="IPR002208">
    <property type="entry name" value="SecY/SEC61-alpha"/>
</dbReference>